<sequence length="296" mass="32159">MQPYYGSVTKCDEMPIEFPPQYQPGQPGIESIMVPRPLSENPEWVGTGKLWNKVALITGGDSGIGRAVAYLFAKEGADIAFVYLNEHGDAEETAERIRQLGRRSLAIAGDVGDEAFCRHAVQRVLAELGRIDLLVNNAAEQHVQFDIEQISAAQLERTFRTNLFSYVYFAKAAVPHLKPGSAIINTSSIAAVEGFKGLIDYSASKGAVCAFTRSLAVTLIERGIRVNAVAPGRTWTPFIPATLPPEVYATYGRDVPIGRSAQPMELAPAYLYLASNDSSYMVGQTVHVNGGEFFGL</sequence>
<comment type="caution">
    <text evidence="4">The sequence shown here is derived from an EMBL/GenBank/DDBJ whole genome shotgun (WGS) entry which is preliminary data.</text>
</comment>
<dbReference type="PANTHER" id="PTHR48107:SF16">
    <property type="entry name" value="NADPH-DEPENDENT ALDEHYDE REDUCTASE 1, CHLOROPLASTIC"/>
    <property type="match status" value="1"/>
</dbReference>
<evidence type="ECO:0000313" key="4">
    <source>
        <dbReference type="EMBL" id="MBD2867449.1"/>
    </source>
</evidence>
<dbReference type="PRINTS" id="PR00080">
    <property type="entry name" value="SDRFAMILY"/>
</dbReference>
<dbReference type="Gene3D" id="3.40.50.720">
    <property type="entry name" value="NAD(P)-binding Rossmann-like Domain"/>
    <property type="match status" value="1"/>
</dbReference>
<feature type="domain" description="Ketoreductase" evidence="3">
    <location>
        <begin position="53"/>
        <end position="238"/>
    </location>
</feature>
<dbReference type="GO" id="GO:0016614">
    <property type="term" value="F:oxidoreductase activity, acting on CH-OH group of donors"/>
    <property type="evidence" value="ECO:0007669"/>
    <property type="project" value="UniProtKB-ARBA"/>
</dbReference>
<dbReference type="InterPro" id="IPR057326">
    <property type="entry name" value="KR_dom"/>
</dbReference>
<dbReference type="EMBL" id="JACXIY010000002">
    <property type="protein sequence ID" value="MBD2867449.1"/>
    <property type="molecule type" value="Genomic_DNA"/>
</dbReference>
<dbReference type="InterPro" id="IPR020904">
    <property type="entry name" value="Sc_DH/Rdtase_CS"/>
</dbReference>
<evidence type="ECO:0000313" key="5">
    <source>
        <dbReference type="Proteomes" id="UP000632125"/>
    </source>
</evidence>
<dbReference type="SMART" id="SM00822">
    <property type="entry name" value="PKS_KR"/>
    <property type="match status" value="1"/>
</dbReference>
<accession>A0A927CG37</accession>
<evidence type="ECO:0000256" key="2">
    <source>
        <dbReference type="ARBA" id="ARBA00023002"/>
    </source>
</evidence>
<proteinExistence type="inferred from homology"/>
<dbReference type="PANTHER" id="PTHR48107">
    <property type="entry name" value="NADPH-DEPENDENT ALDEHYDE REDUCTASE-LIKE PROTEIN, CHLOROPLASTIC-RELATED"/>
    <property type="match status" value="1"/>
</dbReference>
<dbReference type="InterPro" id="IPR036291">
    <property type="entry name" value="NAD(P)-bd_dom_sf"/>
</dbReference>
<dbReference type="InterPro" id="IPR002347">
    <property type="entry name" value="SDR_fam"/>
</dbReference>
<dbReference type="GO" id="GO:0008206">
    <property type="term" value="P:bile acid metabolic process"/>
    <property type="evidence" value="ECO:0007669"/>
    <property type="project" value="UniProtKB-ARBA"/>
</dbReference>
<keyword evidence="2" id="KW-0560">Oxidoreductase</keyword>
<dbReference type="AlphaFoldDB" id="A0A927CG37"/>
<keyword evidence="5" id="KW-1185">Reference proteome</keyword>
<dbReference type="PRINTS" id="PR00081">
    <property type="entry name" value="GDHRDH"/>
</dbReference>
<dbReference type="PROSITE" id="PS00061">
    <property type="entry name" value="ADH_SHORT"/>
    <property type="match status" value="1"/>
</dbReference>
<dbReference type="RefSeq" id="WP_190858003.1">
    <property type="nucleotide sequence ID" value="NZ_JACXIY010000002.1"/>
</dbReference>
<dbReference type="FunFam" id="3.40.50.720:FF:000084">
    <property type="entry name" value="Short-chain dehydrogenase reductase"/>
    <property type="match status" value="1"/>
</dbReference>
<dbReference type="SUPFAM" id="SSF51735">
    <property type="entry name" value="NAD(P)-binding Rossmann-fold domains"/>
    <property type="match status" value="1"/>
</dbReference>
<dbReference type="Pfam" id="PF13561">
    <property type="entry name" value="adh_short_C2"/>
    <property type="match status" value="1"/>
</dbReference>
<reference evidence="4" key="1">
    <citation type="submission" date="2020-09" db="EMBL/GenBank/DDBJ databases">
        <title>A novel bacterium of genus Paenibacillus, isolated from South China Sea.</title>
        <authorList>
            <person name="Huang H."/>
            <person name="Mo K."/>
            <person name="Hu Y."/>
        </authorList>
    </citation>
    <scope>NUCLEOTIDE SEQUENCE</scope>
    <source>
        <strain evidence="4">IB182493</strain>
    </source>
</reference>
<gene>
    <name evidence="4" type="ORF">IDH41_02585</name>
</gene>
<organism evidence="4 5">
    <name type="scientific">Paenibacillus arenilitoris</name>
    <dbReference type="NCBI Taxonomy" id="2772299"/>
    <lineage>
        <taxon>Bacteria</taxon>
        <taxon>Bacillati</taxon>
        <taxon>Bacillota</taxon>
        <taxon>Bacilli</taxon>
        <taxon>Bacillales</taxon>
        <taxon>Paenibacillaceae</taxon>
        <taxon>Paenibacillus</taxon>
    </lineage>
</organism>
<evidence type="ECO:0000256" key="1">
    <source>
        <dbReference type="ARBA" id="ARBA00006484"/>
    </source>
</evidence>
<comment type="similarity">
    <text evidence="1">Belongs to the short-chain dehydrogenases/reductases (SDR) family.</text>
</comment>
<name>A0A927CG37_9BACL</name>
<evidence type="ECO:0000259" key="3">
    <source>
        <dbReference type="SMART" id="SM00822"/>
    </source>
</evidence>
<protein>
    <submittedName>
        <fullName evidence="4">SDR family oxidoreductase</fullName>
    </submittedName>
</protein>
<dbReference type="Proteomes" id="UP000632125">
    <property type="component" value="Unassembled WGS sequence"/>
</dbReference>